<keyword evidence="3" id="KW-1185">Reference proteome</keyword>
<evidence type="ECO:0000256" key="1">
    <source>
        <dbReference type="SAM" id="MobiDB-lite"/>
    </source>
</evidence>
<reference evidence="2 3" key="1">
    <citation type="submission" date="2019-12" db="EMBL/GenBank/DDBJ databases">
        <title>Draft genome sequence of the ascomycete Xylaria multiplex DSM 110363.</title>
        <authorList>
            <person name="Buettner E."/>
            <person name="Kellner H."/>
        </authorList>
    </citation>
    <scope>NUCLEOTIDE SEQUENCE [LARGE SCALE GENOMIC DNA]</scope>
    <source>
        <strain evidence="2 3">DSM 110363</strain>
    </source>
</reference>
<protein>
    <submittedName>
        <fullName evidence="2">Uncharacterized protein</fullName>
    </submittedName>
</protein>
<dbReference type="EMBL" id="WUBL01000022">
    <property type="protein sequence ID" value="KAF2970524.1"/>
    <property type="molecule type" value="Genomic_DNA"/>
</dbReference>
<dbReference type="InParanoid" id="A0A7C8IY09"/>
<dbReference type="Proteomes" id="UP000481858">
    <property type="component" value="Unassembled WGS sequence"/>
</dbReference>
<dbReference type="OrthoDB" id="5428081at2759"/>
<evidence type="ECO:0000313" key="2">
    <source>
        <dbReference type="EMBL" id="KAF2970524.1"/>
    </source>
</evidence>
<dbReference type="AlphaFoldDB" id="A0A7C8IY09"/>
<feature type="region of interest" description="Disordered" evidence="1">
    <location>
        <begin position="141"/>
        <end position="245"/>
    </location>
</feature>
<evidence type="ECO:0000313" key="3">
    <source>
        <dbReference type="Proteomes" id="UP000481858"/>
    </source>
</evidence>
<organism evidence="2 3">
    <name type="scientific">Xylaria multiplex</name>
    <dbReference type="NCBI Taxonomy" id="323545"/>
    <lineage>
        <taxon>Eukaryota</taxon>
        <taxon>Fungi</taxon>
        <taxon>Dikarya</taxon>
        <taxon>Ascomycota</taxon>
        <taxon>Pezizomycotina</taxon>
        <taxon>Sordariomycetes</taxon>
        <taxon>Xylariomycetidae</taxon>
        <taxon>Xylariales</taxon>
        <taxon>Xylariaceae</taxon>
        <taxon>Xylaria</taxon>
    </lineage>
</organism>
<gene>
    <name evidence="2" type="ORF">GQX73_g3080</name>
</gene>
<sequence length="334" mass="36217">MIDLQRGHLARPAVDGWWCAIRCAINRAGTSDSCSTTACAVELELWPSQPSISRRSSFSPLSSASQHDDAADFHSDQYHPATTSRGLGQRDSGRFCIDTFSSHRHMVNDFKTVLSPPNSPLRPIHRADSFESIASGASTLTLGAGDANNEESGATYPQPGDNGLRVASPKVVRERGAVTKRARLAGGATGAEPSHFNKPLGIQRKPPGTKMSSRQPPTTSRPPRPIRRGAAPAAPGPSGGSSWTTPKRLIWTGAFAAVTIVGSIYGAGLKTQQEYSAEKKKILETPIEDRIRELEARRAQLVTQKRPLERKLEQLRLRVQKENDNASPEKTDGR</sequence>
<comment type="caution">
    <text evidence="2">The sequence shown here is derived from an EMBL/GenBank/DDBJ whole genome shotgun (WGS) entry which is preliminary data.</text>
</comment>
<name>A0A7C8IY09_9PEZI</name>
<proteinExistence type="predicted"/>
<feature type="region of interest" description="Disordered" evidence="1">
    <location>
        <begin position="314"/>
        <end position="334"/>
    </location>
</feature>
<feature type="compositionally biased region" description="Basic and acidic residues" evidence="1">
    <location>
        <begin position="66"/>
        <end position="77"/>
    </location>
</feature>
<accession>A0A7C8IY09</accession>
<feature type="region of interest" description="Disordered" evidence="1">
    <location>
        <begin position="51"/>
        <end position="87"/>
    </location>
</feature>
<feature type="compositionally biased region" description="Low complexity" evidence="1">
    <location>
        <begin position="51"/>
        <end position="65"/>
    </location>
</feature>